<protein>
    <submittedName>
        <fullName evidence="1">Uncharacterized protein</fullName>
    </submittedName>
</protein>
<name>A0A5J4WC10_9EUKA</name>
<organism evidence="1 2">
    <name type="scientific">Streblomastix strix</name>
    <dbReference type="NCBI Taxonomy" id="222440"/>
    <lineage>
        <taxon>Eukaryota</taxon>
        <taxon>Metamonada</taxon>
        <taxon>Preaxostyla</taxon>
        <taxon>Oxymonadida</taxon>
        <taxon>Streblomastigidae</taxon>
        <taxon>Streblomastix</taxon>
    </lineage>
</organism>
<evidence type="ECO:0000313" key="1">
    <source>
        <dbReference type="EMBL" id="KAA6392105.1"/>
    </source>
</evidence>
<comment type="caution">
    <text evidence="1">The sequence shown here is derived from an EMBL/GenBank/DDBJ whole genome shotgun (WGS) entry which is preliminary data.</text>
</comment>
<accession>A0A5J4WC10</accession>
<reference evidence="1 2" key="1">
    <citation type="submission" date="2019-03" db="EMBL/GenBank/DDBJ databases">
        <title>Single cell metagenomics reveals metabolic interactions within the superorganism composed of flagellate Streblomastix strix and complex community of Bacteroidetes bacteria on its surface.</title>
        <authorList>
            <person name="Treitli S.C."/>
            <person name="Kolisko M."/>
            <person name="Husnik F."/>
            <person name="Keeling P."/>
            <person name="Hampl V."/>
        </authorList>
    </citation>
    <scope>NUCLEOTIDE SEQUENCE [LARGE SCALE GENOMIC DNA]</scope>
    <source>
        <strain evidence="1">ST1C</strain>
    </source>
</reference>
<evidence type="ECO:0000313" key="2">
    <source>
        <dbReference type="Proteomes" id="UP000324800"/>
    </source>
</evidence>
<sequence>NLIHEGADMEDVISQMQGNTNEGLSIPWLEVEDLYDGSQHSRGQEKVIEIEVEKMVKDYDGEKDNSEGSFEKTDMEKVMDIRQKDIRKLEMLGDDRMRLLQSQVGRHTLELHKDLNANVRPQLYPFQIDLPSYQTLSSS</sequence>
<gene>
    <name evidence="1" type="ORF">EZS28_012366</name>
</gene>
<dbReference type="EMBL" id="SNRW01002656">
    <property type="protein sequence ID" value="KAA6392105.1"/>
    <property type="molecule type" value="Genomic_DNA"/>
</dbReference>
<dbReference type="Proteomes" id="UP000324800">
    <property type="component" value="Unassembled WGS sequence"/>
</dbReference>
<dbReference type="AlphaFoldDB" id="A0A5J4WC10"/>
<proteinExistence type="predicted"/>
<feature type="non-terminal residue" evidence="1">
    <location>
        <position position="1"/>
    </location>
</feature>